<keyword evidence="1" id="KW-0812">Transmembrane</keyword>
<dbReference type="PATRIC" id="fig|582.24.peg.1574"/>
<dbReference type="Pfam" id="PF00581">
    <property type="entry name" value="Rhodanese"/>
    <property type="match status" value="1"/>
</dbReference>
<sequence>MLQEIMPFVSKHPIISLVWVALLISVIALTVKGLFSKVKTIPRSAAIALMNKEEAIVVDTRTRDDFRRGHIIDAVNLTPSEIKDNNLGEVEKHKNRPVILVSANGMELVKPAESLLKAGFERVFVLKDGLSGWTGDNLPLSRSKK</sequence>
<dbReference type="CDD" id="cd00158">
    <property type="entry name" value="RHOD"/>
    <property type="match status" value="1"/>
</dbReference>
<organism evidence="3 4">
    <name type="scientific">Morganella morganii</name>
    <name type="common">Proteus morganii</name>
    <dbReference type="NCBI Taxonomy" id="582"/>
    <lineage>
        <taxon>Bacteria</taxon>
        <taxon>Pseudomonadati</taxon>
        <taxon>Pseudomonadota</taxon>
        <taxon>Gammaproteobacteria</taxon>
        <taxon>Enterobacterales</taxon>
        <taxon>Morganellaceae</taxon>
        <taxon>Morganella</taxon>
    </lineage>
</organism>
<dbReference type="Gene3D" id="3.40.250.10">
    <property type="entry name" value="Rhodanese-like domain"/>
    <property type="match status" value="1"/>
</dbReference>
<dbReference type="Proteomes" id="UP000032582">
    <property type="component" value="Unassembled WGS sequence"/>
</dbReference>
<keyword evidence="1" id="KW-1133">Transmembrane helix</keyword>
<dbReference type="PROSITE" id="PS50206">
    <property type="entry name" value="RHODANESE_3"/>
    <property type="match status" value="1"/>
</dbReference>
<feature type="transmembrane region" description="Helical" evidence="1">
    <location>
        <begin position="14"/>
        <end position="35"/>
    </location>
</feature>
<evidence type="ECO:0000256" key="1">
    <source>
        <dbReference type="SAM" id="Phobius"/>
    </source>
</evidence>
<name>A0A0D8L9A1_MORMO</name>
<dbReference type="SMART" id="SM00450">
    <property type="entry name" value="RHOD"/>
    <property type="match status" value="1"/>
</dbReference>
<accession>A0A0D8L9A1</accession>
<dbReference type="PANTHER" id="PTHR43031:SF18">
    <property type="entry name" value="RHODANESE-RELATED SULFURTRANSFERASES"/>
    <property type="match status" value="1"/>
</dbReference>
<reference evidence="3 4" key="1">
    <citation type="submission" date="2015-02" db="EMBL/GenBank/DDBJ databases">
        <title>Whole genome shotgun sequencing of cultured foodborne pathogen.</title>
        <authorList>
            <person name="Timme R."/>
            <person name="Allard M.W."/>
            <person name="Strain E."/>
            <person name="Evans P.S."/>
            <person name="Brown E."/>
        </authorList>
    </citation>
    <scope>NUCLEOTIDE SEQUENCE [LARGE SCALE GENOMIC DNA]</scope>
    <source>
        <strain evidence="3 4">GCSL-TSO-24</strain>
    </source>
</reference>
<proteinExistence type="predicted"/>
<evidence type="ECO:0000313" key="4">
    <source>
        <dbReference type="Proteomes" id="UP000032582"/>
    </source>
</evidence>
<dbReference type="InterPro" id="IPR036873">
    <property type="entry name" value="Rhodanese-like_dom_sf"/>
</dbReference>
<evidence type="ECO:0000313" key="3">
    <source>
        <dbReference type="EMBL" id="KJF78555.1"/>
    </source>
</evidence>
<comment type="caution">
    <text evidence="3">The sequence shown here is derived from an EMBL/GenBank/DDBJ whole genome shotgun (WGS) entry which is preliminary data.</text>
</comment>
<keyword evidence="1" id="KW-0472">Membrane</keyword>
<protein>
    <recommendedName>
        <fullName evidence="2">Rhodanese domain-containing protein</fullName>
    </recommendedName>
</protein>
<dbReference type="AlphaFoldDB" id="A0A0D8L9A1"/>
<dbReference type="SUPFAM" id="SSF52821">
    <property type="entry name" value="Rhodanese/Cell cycle control phosphatase"/>
    <property type="match status" value="1"/>
</dbReference>
<feature type="domain" description="Rhodanese" evidence="2">
    <location>
        <begin position="51"/>
        <end position="142"/>
    </location>
</feature>
<dbReference type="EMBL" id="JZSH01000037">
    <property type="protein sequence ID" value="KJF78555.1"/>
    <property type="molecule type" value="Genomic_DNA"/>
</dbReference>
<dbReference type="PANTHER" id="PTHR43031">
    <property type="entry name" value="FAD-DEPENDENT OXIDOREDUCTASE"/>
    <property type="match status" value="1"/>
</dbReference>
<dbReference type="InterPro" id="IPR050229">
    <property type="entry name" value="GlpE_sulfurtransferase"/>
</dbReference>
<gene>
    <name evidence="3" type="ORF">UA45_05175</name>
</gene>
<dbReference type="InterPro" id="IPR001763">
    <property type="entry name" value="Rhodanese-like_dom"/>
</dbReference>
<evidence type="ECO:0000259" key="2">
    <source>
        <dbReference type="PROSITE" id="PS50206"/>
    </source>
</evidence>